<comment type="caution">
    <text evidence="2">The sequence shown here is derived from an EMBL/GenBank/DDBJ whole genome shotgun (WGS) entry which is preliminary data.</text>
</comment>
<feature type="compositionally biased region" description="Polar residues" evidence="1">
    <location>
        <begin position="88"/>
        <end position="105"/>
    </location>
</feature>
<organism evidence="2 3">
    <name type="scientific">Papaver atlanticum</name>
    <dbReference type="NCBI Taxonomy" id="357466"/>
    <lineage>
        <taxon>Eukaryota</taxon>
        <taxon>Viridiplantae</taxon>
        <taxon>Streptophyta</taxon>
        <taxon>Embryophyta</taxon>
        <taxon>Tracheophyta</taxon>
        <taxon>Spermatophyta</taxon>
        <taxon>Magnoliopsida</taxon>
        <taxon>Ranunculales</taxon>
        <taxon>Papaveraceae</taxon>
        <taxon>Papaveroideae</taxon>
        <taxon>Papaver</taxon>
    </lineage>
</organism>
<dbReference type="PANTHER" id="PTHR47070:SF2">
    <property type="entry name" value="OS06G0206100 PROTEIN"/>
    <property type="match status" value="1"/>
</dbReference>
<evidence type="ECO:0000313" key="3">
    <source>
        <dbReference type="Proteomes" id="UP001202328"/>
    </source>
</evidence>
<sequence>MQQQPQIMAIMSPSPPTEQIQKKNAQSGTSLEFRIVRDNRVNQNSFREKTRISSVFDFILLRSPGSQSSGAVGAIKREVGVVGARKQPSANTPKNPTVTPLNSSLGKDVTVSSGLVETSTALNKRYQVSQPTVDESVISSGTVSSILTSFWPSKSVLAPPSPTENVNPVDLLDASSRKSESDAPASGHGTSYTPAEPQEPQGHSEISSFQCTTRKLLMICDSTDQQWMNLQRTKDCHLDRRPLLHVWQLASPHPPWQ</sequence>
<name>A0AAD4RZJ0_9MAGN</name>
<feature type="region of interest" description="Disordered" evidence="1">
    <location>
        <begin position="84"/>
        <end position="105"/>
    </location>
</feature>
<dbReference type="AlphaFoldDB" id="A0AAD4RZJ0"/>
<feature type="compositionally biased region" description="Polar residues" evidence="1">
    <location>
        <begin position="17"/>
        <end position="27"/>
    </location>
</feature>
<keyword evidence="3" id="KW-1185">Reference proteome</keyword>
<evidence type="ECO:0000256" key="1">
    <source>
        <dbReference type="SAM" id="MobiDB-lite"/>
    </source>
</evidence>
<dbReference type="Proteomes" id="UP001202328">
    <property type="component" value="Unassembled WGS sequence"/>
</dbReference>
<protein>
    <submittedName>
        <fullName evidence="2">Uncharacterized protein</fullName>
    </submittedName>
</protein>
<gene>
    <name evidence="2" type="ORF">MKW98_032754</name>
</gene>
<feature type="region of interest" description="Disordered" evidence="1">
    <location>
        <begin position="1"/>
        <end position="27"/>
    </location>
</feature>
<feature type="region of interest" description="Disordered" evidence="1">
    <location>
        <begin position="174"/>
        <end position="207"/>
    </location>
</feature>
<proteinExistence type="predicted"/>
<evidence type="ECO:0000313" key="2">
    <source>
        <dbReference type="EMBL" id="KAI3847428.1"/>
    </source>
</evidence>
<dbReference type="PANTHER" id="PTHR47070">
    <property type="entry name" value="HYDROXYPROLINE-RICH GLYCOPROTEIN-LIKE"/>
    <property type="match status" value="1"/>
</dbReference>
<accession>A0AAD4RZJ0</accession>
<reference evidence="2" key="1">
    <citation type="submission" date="2022-04" db="EMBL/GenBank/DDBJ databases">
        <title>A functionally conserved STORR gene fusion in Papaver species that diverged 16.8 million years ago.</title>
        <authorList>
            <person name="Catania T."/>
        </authorList>
    </citation>
    <scope>NUCLEOTIDE SEQUENCE</scope>
    <source>
        <strain evidence="2">S-188037</strain>
    </source>
</reference>
<dbReference type="EMBL" id="JAJJMB010016409">
    <property type="protein sequence ID" value="KAI3847428.1"/>
    <property type="molecule type" value="Genomic_DNA"/>
</dbReference>